<dbReference type="GO" id="GO:0016987">
    <property type="term" value="F:sigma factor activity"/>
    <property type="evidence" value="ECO:0007669"/>
    <property type="project" value="UniProtKB-KW"/>
</dbReference>
<dbReference type="KEGG" id="nia:A8C56_02505"/>
<dbReference type="Pfam" id="PF08281">
    <property type="entry name" value="Sigma70_r4_2"/>
    <property type="match status" value="1"/>
</dbReference>
<comment type="similarity">
    <text evidence="1">Belongs to the sigma-70 factor family. ECF subfamily.</text>
</comment>
<evidence type="ECO:0000256" key="2">
    <source>
        <dbReference type="ARBA" id="ARBA00023015"/>
    </source>
</evidence>
<dbReference type="InterPro" id="IPR036388">
    <property type="entry name" value="WH-like_DNA-bd_sf"/>
</dbReference>
<keyword evidence="7" id="KW-1185">Reference proteome</keyword>
<organism evidence="6 7">
    <name type="scientific">Niabella ginsenosidivorans</name>
    <dbReference type="NCBI Taxonomy" id="1176587"/>
    <lineage>
        <taxon>Bacteria</taxon>
        <taxon>Pseudomonadati</taxon>
        <taxon>Bacteroidota</taxon>
        <taxon>Chitinophagia</taxon>
        <taxon>Chitinophagales</taxon>
        <taxon>Chitinophagaceae</taxon>
        <taxon>Niabella</taxon>
    </lineage>
</organism>
<evidence type="ECO:0000256" key="1">
    <source>
        <dbReference type="ARBA" id="ARBA00010641"/>
    </source>
</evidence>
<dbReference type="AlphaFoldDB" id="A0A1A9HX87"/>
<dbReference type="NCBIfam" id="TIGR02937">
    <property type="entry name" value="sigma70-ECF"/>
    <property type="match status" value="1"/>
</dbReference>
<name>A0A1A9HX87_9BACT</name>
<dbReference type="SUPFAM" id="SSF88946">
    <property type="entry name" value="Sigma2 domain of RNA polymerase sigma factors"/>
    <property type="match status" value="1"/>
</dbReference>
<accession>A0A1A9HX87</accession>
<dbReference type="Proteomes" id="UP000077667">
    <property type="component" value="Chromosome"/>
</dbReference>
<reference evidence="6 7" key="1">
    <citation type="submission" date="2016-05" db="EMBL/GenBank/DDBJ databases">
        <title>Niabella ginsenosidivorans BS26 whole genome sequencing.</title>
        <authorList>
            <person name="Im W.T."/>
            <person name="Siddiqi M.Z."/>
        </authorList>
    </citation>
    <scope>NUCLEOTIDE SEQUENCE [LARGE SCALE GENOMIC DNA]</scope>
    <source>
        <strain evidence="6 7">BS26</strain>
    </source>
</reference>
<evidence type="ECO:0000313" key="6">
    <source>
        <dbReference type="EMBL" id="ANH79996.1"/>
    </source>
</evidence>
<dbReference type="InterPro" id="IPR013249">
    <property type="entry name" value="RNA_pol_sigma70_r4_t2"/>
</dbReference>
<dbReference type="Gene3D" id="1.10.10.10">
    <property type="entry name" value="Winged helix-like DNA-binding domain superfamily/Winged helix DNA-binding domain"/>
    <property type="match status" value="1"/>
</dbReference>
<keyword evidence="2" id="KW-0805">Transcription regulation</keyword>
<dbReference type="GO" id="GO:0003677">
    <property type="term" value="F:DNA binding"/>
    <property type="evidence" value="ECO:0007669"/>
    <property type="project" value="InterPro"/>
</dbReference>
<gene>
    <name evidence="6" type="ORF">A8C56_02505</name>
</gene>
<evidence type="ECO:0000256" key="3">
    <source>
        <dbReference type="ARBA" id="ARBA00023082"/>
    </source>
</evidence>
<proteinExistence type="inferred from homology"/>
<evidence type="ECO:0000313" key="7">
    <source>
        <dbReference type="Proteomes" id="UP000077667"/>
    </source>
</evidence>
<dbReference type="GO" id="GO:0006352">
    <property type="term" value="P:DNA-templated transcription initiation"/>
    <property type="evidence" value="ECO:0007669"/>
    <property type="project" value="InterPro"/>
</dbReference>
<keyword evidence="3" id="KW-0731">Sigma factor</keyword>
<sequence>MSEFDQAFFESVFYKCYDRLYAGFLKKTRSETIATELTQLTFIKFWEYRSSYTFELPPELQLNRKAKQVFIDWLRKEAYQRKLAAALREHSFSQQSESKFELNHTLQAALDRLPPTRRKVFSLAYIEGFSHKEIAGLLGISVKTVDAHVLKALHQLRKILAFYAVLCVISQ</sequence>
<dbReference type="STRING" id="1176587.A8C56_02505"/>
<dbReference type="SUPFAM" id="SSF88659">
    <property type="entry name" value="Sigma3 and sigma4 domains of RNA polymerase sigma factors"/>
    <property type="match status" value="1"/>
</dbReference>
<dbReference type="OrthoDB" id="663247at2"/>
<dbReference type="InterPro" id="IPR039425">
    <property type="entry name" value="RNA_pol_sigma-70-like"/>
</dbReference>
<evidence type="ECO:0000259" key="5">
    <source>
        <dbReference type="Pfam" id="PF08281"/>
    </source>
</evidence>
<dbReference type="PANTHER" id="PTHR43133:SF46">
    <property type="entry name" value="RNA POLYMERASE SIGMA-70 FACTOR ECF SUBFAMILY"/>
    <property type="match status" value="1"/>
</dbReference>
<dbReference type="CDD" id="cd06171">
    <property type="entry name" value="Sigma70_r4"/>
    <property type="match status" value="1"/>
</dbReference>
<evidence type="ECO:0000256" key="4">
    <source>
        <dbReference type="ARBA" id="ARBA00023163"/>
    </source>
</evidence>
<keyword evidence="4" id="KW-0804">Transcription</keyword>
<dbReference type="Gene3D" id="1.10.1740.10">
    <property type="match status" value="1"/>
</dbReference>
<dbReference type="InterPro" id="IPR013324">
    <property type="entry name" value="RNA_pol_sigma_r3/r4-like"/>
</dbReference>
<protein>
    <recommendedName>
        <fullName evidence="5">RNA polymerase sigma factor 70 region 4 type 2 domain-containing protein</fullName>
    </recommendedName>
</protein>
<dbReference type="RefSeq" id="WP_067751595.1">
    <property type="nucleotide sequence ID" value="NZ_CP015772.1"/>
</dbReference>
<dbReference type="PANTHER" id="PTHR43133">
    <property type="entry name" value="RNA POLYMERASE ECF-TYPE SIGMA FACTO"/>
    <property type="match status" value="1"/>
</dbReference>
<dbReference type="InterPro" id="IPR014284">
    <property type="entry name" value="RNA_pol_sigma-70_dom"/>
</dbReference>
<feature type="domain" description="RNA polymerase sigma factor 70 region 4 type 2" evidence="5">
    <location>
        <begin position="106"/>
        <end position="154"/>
    </location>
</feature>
<dbReference type="InterPro" id="IPR013325">
    <property type="entry name" value="RNA_pol_sigma_r2"/>
</dbReference>
<dbReference type="EMBL" id="CP015772">
    <property type="protein sequence ID" value="ANH79996.1"/>
    <property type="molecule type" value="Genomic_DNA"/>
</dbReference>